<dbReference type="EMBL" id="JBHTNH010000028">
    <property type="protein sequence ID" value="MFD1362695.1"/>
    <property type="molecule type" value="Genomic_DNA"/>
</dbReference>
<comment type="caution">
    <text evidence="1">The sequence shown here is derived from an EMBL/GenBank/DDBJ whole genome shotgun (WGS) entry which is preliminary data.</text>
</comment>
<reference evidence="2" key="1">
    <citation type="journal article" date="2019" name="Int. J. Syst. Evol. Microbiol.">
        <title>The Global Catalogue of Microorganisms (GCM) 10K type strain sequencing project: providing services to taxonomists for standard genome sequencing and annotation.</title>
        <authorList>
            <consortium name="The Broad Institute Genomics Platform"/>
            <consortium name="The Broad Institute Genome Sequencing Center for Infectious Disease"/>
            <person name="Wu L."/>
            <person name="Ma J."/>
        </authorList>
    </citation>
    <scope>NUCLEOTIDE SEQUENCE [LARGE SCALE GENOMIC DNA]</scope>
    <source>
        <strain evidence="2">CCUG 54822</strain>
    </source>
</reference>
<name>A0ABW3ZW99_9BACI</name>
<proteinExistence type="predicted"/>
<accession>A0ABW3ZW99</accession>
<evidence type="ECO:0008006" key="3">
    <source>
        <dbReference type="Google" id="ProtNLM"/>
    </source>
</evidence>
<keyword evidence="2" id="KW-1185">Reference proteome</keyword>
<sequence>MAKLHVMKDNLKRLMEEEYLSNDEYQFMSSLFFLIHDHSNAIAKNIIDFMTLSEIAESLKQDKKETGRMIECLDKKGILFEFLHGPQIKEFDPEISKRPLFFNPEIVYKGDIHEIDATLSALTSHFDKLDQRIKLPYKIWYPANAEYGMVIPREWIMDANKAEIYQ</sequence>
<dbReference type="RefSeq" id="WP_382401499.1">
    <property type="nucleotide sequence ID" value="NZ_JBHTNH010000028.1"/>
</dbReference>
<evidence type="ECO:0000313" key="1">
    <source>
        <dbReference type="EMBL" id="MFD1362695.1"/>
    </source>
</evidence>
<protein>
    <recommendedName>
        <fullName evidence="3">MarR family transcriptional regulator</fullName>
    </recommendedName>
</protein>
<evidence type="ECO:0000313" key="2">
    <source>
        <dbReference type="Proteomes" id="UP001597178"/>
    </source>
</evidence>
<organism evidence="1 2">
    <name type="scientific">Lentibacillus salinarum</name>
    <dbReference type="NCBI Taxonomy" id="446820"/>
    <lineage>
        <taxon>Bacteria</taxon>
        <taxon>Bacillati</taxon>
        <taxon>Bacillota</taxon>
        <taxon>Bacilli</taxon>
        <taxon>Bacillales</taxon>
        <taxon>Bacillaceae</taxon>
        <taxon>Lentibacillus</taxon>
    </lineage>
</organism>
<gene>
    <name evidence="1" type="ORF">ACFQ4A_13630</name>
</gene>
<dbReference type="Proteomes" id="UP001597178">
    <property type="component" value="Unassembled WGS sequence"/>
</dbReference>